<reference evidence="2" key="1">
    <citation type="submission" date="2017-05" db="UniProtKB">
        <authorList>
            <consortium name="EnsemblMetazoa"/>
        </authorList>
    </citation>
    <scope>IDENTIFICATION</scope>
</reference>
<feature type="region of interest" description="Disordered" evidence="1">
    <location>
        <begin position="242"/>
        <end position="269"/>
    </location>
</feature>
<dbReference type="AlphaFoldDB" id="A0A1X7UGS1"/>
<accession>A0A1X7UGS1</accession>
<evidence type="ECO:0000313" key="2">
    <source>
        <dbReference type="EnsemblMetazoa" id="Aqu2.1.26658_001"/>
    </source>
</evidence>
<evidence type="ECO:0000256" key="1">
    <source>
        <dbReference type="SAM" id="MobiDB-lite"/>
    </source>
</evidence>
<organism evidence="2">
    <name type="scientific">Amphimedon queenslandica</name>
    <name type="common">Sponge</name>
    <dbReference type="NCBI Taxonomy" id="400682"/>
    <lineage>
        <taxon>Eukaryota</taxon>
        <taxon>Metazoa</taxon>
        <taxon>Porifera</taxon>
        <taxon>Demospongiae</taxon>
        <taxon>Heteroscleromorpha</taxon>
        <taxon>Haplosclerida</taxon>
        <taxon>Niphatidae</taxon>
        <taxon>Amphimedon</taxon>
    </lineage>
</organism>
<protein>
    <submittedName>
        <fullName evidence="2">Uncharacterized protein</fullName>
    </submittedName>
</protein>
<dbReference type="InParanoid" id="A0A1X7UGS1"/>
<name>A0A1X7UGS1_AMPQE</name>
<proteinExistence type="predicted"/>
<dbReference type="EnsemblMetazoa" id="Aqu2.1.26658_001">
    <property type="protein sequence ID" value="Aqu2.1.26658_001"/>
    <property type="gene ID" value="Aqu2.1.26658"/>
</dbReference>
<sequence length="269" mass="30567">QEEAQLIAICLALSPDKLIGSIFHPTDDCGSSSNKFAEISAVKTDVLVTDSLLIGGQQRKVQSIMFFEKRWMENNFIEPLKAVQRRLASPPHKKVLFIMAAVMGRTQVQIKDVTRRIVVPADPIAKLMHYFDCVCSCVEPDSDYTIRRLRDYENYHRLTSEEEAQLIVLCLALSPDNLVGSIFFLANDCGSLPNKFVEISAVKTDLLVTKSLLIGGQQKKVQKVMFFEKRWMETNFIEPIKPVQRRLNPPPRHYSPPARRRESSSCTIL</sequence>
<dbReference type="OrthoDB" id="661148at2759"/>